<comment type="caution">
    <text evidence="1">The sequence shown here is derived from an EMBL/GenBank/DDBJ whole genome shotgun (WGS) entry which is preliminary data.</text>
</comment>
<dbReference type="RefSeq" id="WP_266346127.1">
    <property type="nucleotide sequence ID" value="NZ_JAPKNH010000013.1"/>
</dbReference>
<accession>A0ABW0Q332</accession>
<dbReference type="EMBL" id="JBHSML010000032">
    <property type="protein sequence ID" value="MFC5519150.1"/>
    <property type="molecule type" value="Genomic_DNA"/>
</dbReference>
<protein>
    <submittedName>
        <fullName evidence="1">Phage tail terminator-like protein</fullName>
    </submittedName>
</protein>
<sequence length="144" mass="15434">MPMQQVVAAVEARLASGWAFCPVRGFSDDNGDTPGDASAFLVVQYPVAMSSQITIGAPGANVFREEGAFRLVLAMPRTIEGRLLALIWTDELAKLFRAKQFGANADFMGVTTYAPTSPSIEDDTDNGNYLLLSIAVPYQADLLG</sequence>
<evidence type="ECO:0000313" key="1">
    <source>
        <dbReference type="EMBL" id="MFC5519150.1"/>
    </source>
</evidence>
<dbReference type="Gene3D" id="3.30.2000.20">
    <property type="match status" value="1"/>
</dbReference>
<name>A0ABW0Q332_9HYPH</name>
<dbReference type="Pfam" id="PF13554">
    <property type="entry name" value="Phage_tail_terminator_5"/>
    <property type="match status" value="1"/>
</dbReference>
<proteinExistence type="predicted"/>
<dbReference type="Proteomes" id="UP001596150">
    <property type="component" value="Unassembled WGS sequence"/>
</dbReference>
<gene>
    <name evidence="1" type="ORF">ACFPP9_25520</name>
</gene>
<evidence type="ECO:0000313" key="2">
    <source>
        <dbReference type="Proteomes" id="UP001596150"/>
    </source>
</evidence>
<keyword evidence="2" id="KW-1185">Reference proteome</keyword>
<dbReference type="InterPro" id="IPR025395">
    <property type="entry name" value="Phage_tail_terminator-like"/>
</dbReference>
<reference evidence="2" key="1">
    <citation type="journal article" date="2019" name="Int. J. Syst. Evol. Microbiol.">
        <title>The Global Catalogue of Microorganisms (GCM) 10K type strain sequencing project: providing services to taxonomists for standard genome sequencing and annotation.</title>
        <authorList>
            <consortium name="The Broad Institute Genomics Platform"/>
            <consortium name="The Broad Institute Genome Sequencing Center for Infectious Disease"/>
            <person name="Wu L."/>
            <person name="Ma J."/>
        </authorList>
    </citation>
    <scope>NUCLEOTIDE SEQUENCE [LARGE SCALE GENOMIC DNA]</scope>
    <source>
        <strain evidence="2">KACC 12633</strain>
    </source>
</reference>
<organism evidence="1 2">
    <name type="scientific">Kaistia terrae</name>
    <dbReference type="NCBI Taxonomy" id="537017"/>
    <lineage>
        <taxon>Bacteria</taxon>
        <taxon>Pseudomonadati</taxon>
        <taxon>Pseudomonadota</taxon>
        <taxon>Alphaproteobacteria</taxon>
        <taxon>Hyphomicrobiales</taxon>
        <taxon>Kaistiaceae</taxon>
        <taxon>Kaistia</taxon>
    </lineage>
</organism>